<feature type="region of interest" description="Disordered" evidence="1">
    <location>
        <begin position="1"/>
        <end position="92"/>
    </location>
</feature>
<dbReference type="VEuPathDB" id="FungiDB:P170DRAFT_435512"/>
<gene>
    <name evidence="2" type="ORF">P170DRAFT_435512</name>
</gene>
<dbReference type="AlphaFoldDB" id="A0A2I2GBQ3"/>
<dbReference type="Proteomes" id="UP000234275">
    <property type="component" value="Unassembled WGS sequence"/>
</dbReference>
<feature type="compositionally biased region" description="Basic and acidic residues" evidence="1">
    <location>
        <begin position="29"/>
        <end position="42"/>
    </location>
</feature>
<dbReference type="EMBL" id="MSFO01000003">
    <property type="protein sequence ID" value="PLB50312.1"/>
    <property type="molecule type" value="Genomic_DNA"/>
</dbReference>
<organism evidence="2 3">
    <name type="scientific">Aspergillus steynii IBT 23096</name>
    <dbReference type="NCBI Taxonomy" id="1392250"/>
    <lineage>
        <taxon>Eukaryota</taxon>
        <taxon>Fungi</taxon>
        <taxon>Dikarya</taxon>
        <taxon>Ascomycota</taxon>
        <taxon>Pezizomycotina</taxon>
        <taxon>Eurotiomycetes</taxon>
        <taxon>Eurotiomycetidae</taxon>
        <taxon>Eurotiales</taxon>
        <taxon>Aspergillaceae</taxon>
        <taxon>Aspergillus</taxon>
        <taxon>Aspergillus subgen. Circumdati</taxon>
    </lineage>
</organism>
<feature type="compositionally biased region" description="Basic residues" evidence="1">
    <location>
        <begin position="58"/>
        <end position="68"/>
    </location>
</feature>
<proteinExistence type="predicted"/>
<comment type="caution">
    <text evidence="2">The sequence shown here is derived from an EMBL/GenBank/DDBJ whole genome shotgun (WGS) entry which is preliminary data.</text>
</comment>
<evidence type="ECO:0000313" key="3">
    <source>
        <dbReference type="Proteomes" id="UP000234275"/>
    </source>
</evidence>
<evidence type="ECO:0000313" key="2">
    <source>
        <dbReference type="EMBL" id="PLB50312.1"/>
    </source>
</evidence>
<reference evidence="2 3" key="1">
    <citation type="submission" date="2016-12" db="EMBL/GenBank/DDBJ databases">
        <title>The genomes of Aspergillus section Nigri reveals drivers in fungal speciation.</title>
        <authorList>
            <consortium name="DOE Joint Genome Institute"/>
            <person name="Vesth T.C."/>
            <person name="Nybo J."/>
            <person name="Theobald S."/>
            <person name="Brandl J."/>
            <person name="Frisvad J.C."/>
            <person name="Nielsen K.F."/>
            <person name="Lyhne E.K."/>
            <person name="Kogle M.E."/>
            <person name="Kuo A."/>
            <person name="Riley R."/>
            <person name="Clum A."/>
            <person name="Nolan M."/>
            <person name="Lipzen A."/>
            <person name="Salamov A."/>
            <person name="Henrissat B."/>
            <person name="Wiebenga A."/>
            <person name="De Vries R.P."/>
            <person name="Grigoriev I.V."/>
            <person name="Mortensen U.H."/>
            <person name="Andersen M.R."/>
            <person name="Baker S.E."/>
        </authorList>
    </citation>
    <scope>NUCLEOTIDE SEQUENCE [LARGE SCALE GENOMIC DNA]</scope>
    <source>
        <strain evidence="2 3">IBT 23096</strain>
    </source>
</reference>
<evidence type="ECO:0000256" key="1">
    <source>
        <dbReference type="SAM" id="MobiDB-lite"/>
    </source>
</evidence>
<name>A0A2I2GBQ3_9EURO</name>
<accession>A0A2I2GBQ3</accession>
<dbReference type="RefSeq" id="XP_024705614.1">
    <property type="nucleotide sequence ID" value="XM_024848952.1"/>
</dbReference>
<protein>
    <submittedName>
        <fullName evidence="2">Uncharacterized protein</fullName>
    </submittedName>
</protein>
<keyword evidence="3" id="KW-1185">Reference proteome</keyword>
<dbReference type="GeneID" id="36556651"/>
<sequence length="92" mass="10484">MARRGDSVAVKLAGNPWERRTSDSNGPQKWEREKGIERKVPDEGQIGGKTKDKGRTERRNRKPKRKRMPISDATLTTPTPPPPRPANPNRWC</sequence>